<sequence>MASPQQDDVRFSGPPSGQGAGGAARFRNRRVSEDIRADSLATEPPMPLIWHIKKIQKRYINLRADRIFYEKKKAIRGPRKSIIVAPNTFLVGLAVNFVSCSRLKISFSLFMRSSQIGVWTNKSTT</sequence>
<evidence type="ECO:0000313" key="2">
    <source>
        <dbReference type="EMBL" id="GFO36792.1"/>
    </source>
</evidence>
<accession>A0AAV4CY17</accession>
<name>A0AAV4CY17_9GAST</name>
<evidence type="ECO:0000313" key="3">
    <source>
        <dbReference type="Proteomes" id="UP000735302"/>
    </source>
</evidence>
<evidence type="ECO:0000256" key="1">
    <source>
        <dbReference type="SAM" id="MobiDB-lite"/>
    </source>
</evidence>
<keyword evidence="3" id="KW-1185">Reference proteome</keyword>
<organism evidence="2 3">
    <name type="scientific">Plakobranchus ocellatus</name>
    <dbReference type="NCBI Taxonomy" id="259542"/>
    <lineage>
        <taxon>Eukaryota</taxon>
        <taxon>Metazoa</taxon>
        <taxon>Spiralia</taxon>
        <taxon>Lophotrochozoa</taxon>
        <taxon>Mollusca</taxon>
        <taxon>Gastropoda</taxon>
        <taxon>Heterobranchia</taxon>
        <taxon>Euthyneura</taxon>
        <taxon>Panpulmonata</taxon>
        <taxon>Sacoglossa</taxon>
        <taxon>Placobranchoidea</taxon>
        <taxon>Plakobranchidae</taxon>
        <taxon>Plakobranchus</taxon>
    </lineage>
</organism>
<dbReference type="AlphaFoldDB" id="A0AAV4CY17"/>
<proteinExistence type="predicted"/>
<dbReference type="Proteomes" id="UP000735302">
    <property type="component" value="Unassembled WGS sequence"/>
</dbReference>
<feature type="region of interest" description="Disordered" evidence="1">
    <location>
        <begin position="1"/>
        <end position="28"/>
    </location>
</feature>
<reference evidence="2 3" key="1">
    <citation type="journal article" date="2021" name="Elife">
        <title>Chloroplast acquisition without the gene transfer in kleptoplastic sea slugs, Plakobranchus ocellatus.</title>
        <authorList>
            <person name="Maeda T."/>
            <person name="Takahashi S."/>
            <person name="Yoshida T."/>
            <person name="Shimamura S."/>
            <person name="Takaki Y."/>
            <person name="Nagai Y."/>
            <person name="Toyoda A."/>
            <person name="Suzuki Y."/>
            <person name="Arimoto A."/>
            <person name="Ishii H."/>
            <person name="Satoh N."/>
            <person name="Nishiyama T."/>
            <person name="Hasebe M."/>
            <person name="Maruyama T."/>
            <person name="Minagawa J."/>
            <person name="Obokata J."/>
            <person name="Shigenobu S."/>
        </authorList>
    </citation>
    <scope>NUCLEOTIDE SEQUENCE [LARGE SCALE GENOMIC DNA]</scope>
</reference>
<dbReference type="EMBL" id="BLXT01007141">
    <property type="protein sequence ID" value="GFO36792.1"/>
    <property type="molecule type" value="Genomic_DNA"/>
</dbReference>
<gene>
    <name evidence="2" type="ORF">PoB_006329700</name>
</gene>
<protein>
    <submittedName>
        <fullName evidence="2">Uncharacterized protein</fullName>
    </submittedName>
</protein>
<comment type="caution">
    <text evidence="2">The sequence shown here is derived from an EMBL/GenBank/DDBJ whole genome shotgun (WGS) entry which is preliminary data.</text>
</comment>